<dbReference type="InterPro" id="IPR012675">
    <property type="entry name" value="Beta-grasp_dom_sf"/>
</dbReference>
<proteinExistence type="inferred from homology"/>
<accession>A0ABT6X3G0</accession>
<dbReference type="NCBIfam" id="TIGR01682">
    <property type="entry name" value="moaD"/>
    <property type="match status" value="1"/>
</dbReference>
<dbReference type="EMBL" id="JASGBH010000001">
    <property type="protein sequence ID" value="MDI9232635.1"/>
    <property type="molecule type" value="Genomic_DNA"/>
</dbReference>
<comment type="caution">
    <text evidence="4">The sequence shown here is derived from an EMBL/GenBank/DDBJ whole genome shotgun (WGS) entry which is preliminary data.</text>
</comment>
<evidence type="ECO:0000313" key="5">
    <source>
        <dbReference type="Proteomes" id="UP001431902"/>
    </source>
</evidence>
<keyword evidence="1" id="KW-0547">Nucleotide-binding</keyword>
<dbReference type="PANTHER" id="PTHR33359:SF1">
    <property type="entry name" value="MOLYBDOPTERIN SYNTHASE SULFUR CARRIER SUBUNIT"/>
    <property type="match status" value="1"/>
</dbReference>
<protein>
    <recommendedName>
        <fullName evidence="3">Molybdopterin synthase sulfur carrier subunit</fullName>
    </recommendedName>
</protein>
<dbReference type="Gene3D" id="3.10.20.30">
    <property type="match status" value="1"/>
</dbReference>
<evidence type="ECO:0000313" key="4">
    <source>
        <dbReference type="EMBL" id="MDI9232635.1"/>
    </source>
</evidence>
<dbReference type="InterPro" id="IPR016155">
    <property type="entry name" value="Mopterin_synth/thiamin_S_b"/>
</dbReference>
<dbReference type="PANTHER" id="PTHR33359">
    <property type="entry name" value="MOLYBDOPTERIN SYNTHASE SULFUR CARRIER SUBUNIT"/>
    <property type="match status" value="1"/>
</dbReference>
<dbReference type="RefSeq" id="WP_283223034.1">
    <property type="nucleotide sequence ID" value="NZ_JASGBH010000001.1"/>
</dbReference>
<name>A0ABT6X3G0_9BURK</name>
<reference evidence="4" key="1">
    <citation type="submission" date="2023-05" db="EMBL/GenBank/DDBJ databases">
        <title>Limnohabitans sp. strain HM2-2 Genome sequencing and assembly.</title>
        <authorList>
            <person name="Jung Y."/>
        </authorList>
    </citation>
    <scope>NUCLEOTIDE SEQUENCE</scope>
    <source>
        <strain evidence="4">HM2-2</strain>
    </source>
</reference>
<keyword evidence="5" id="KW-1185">Reference proteome</keyword>
<dbReference type="Proteomes" id="UP001431902">
    <property type="component" value="Unassembled WGS sequence"/>
</dbReference>
<evidence type="ECO:0000256" key="2">
    <source>
        <dbReference type="ARBA" id="ARBA00024200"/>
    </source>
</evidence>
<gene>
    <name evidence="4" type="primary">moaD</name>
    <name evidence="4" type="ORF">QLQ16_02155</name>
</gene>
<comment type="similarity">
    <text evidence="2">Belongs to the MoaD family.</text>
</comment>
<dbReference type="InterPro" id="IPR003749">
    <property type="entry name" value="ThiS/MoaD-like"/>
</dbReference>
<dbReference type="SUPFAM" id="SSF54285">
    <property type="entry name" value="MoaD/ThiS"/>
    <property type="match status" value="1"/>
</dbReference>
<sequence>MKVEIRYFASLRETLGLSNETVETQAADVASLRRELIAKGGAHAQVLAPGRAVRVAVNQVMANDATALMDGCEVGFFPPVTGG</sequence>
<evidence type="ECO:0000256" key="1">
    <source>
        <dbReference type="ARBA" id="ARBA00022741"/>
    </source>
</evidence>
<evidence type="ECO:0000256" key="3">
    <source>
        <dbReference type="ARBA" id="ARBA00024247"/>
    </source>
</evidence>
<dbReference type="CDD" id="cd00754">
    <property type="entry name" value="Ubl_MoaD"/>
    <property type="match status" value="1"/>
</dbReference>
<dbReference type="Pfam" id="PF02597">
    <property type="entry name" value="ThiS"/>
    <property type="match status" value="1"/>
</dbReference>
<organism evidence="4 5">
    <name type="scientific">Limnohabitans lacus</name>
    <dbReference type="NCBI Taxonomy" id="3045173"/>
    <lineage>
        <taxon>Bacteria</taxon>
        <taxon>Pseudomonadati</taxon>
        <taxon>Pseudomonadota</taxon>
        <taxon>Betaproteobacteria</taxon>
        <taxon>Burkholderiales</taxon>
        <taxon>Comamonadaceae</taxon>
        <taxon>Limnohabitans</taxon>
    </lineage>
</organism>
<dbReference type="InterPro" id="IPR044672">
    <property type="entry name" value="MOCS2A"/>
</dbReference>